<dbReference type="OrthoDB" id="9766874at2"/>
<reference evidence="4 5" key="1">
    <citation type="submission" date="2019-02" db="EMBL/GenBank/DDBJ databases">
        <title>Deep-cultivation of Planctomycetes and their phenomic and genomic characterization uncovers novel biology.</title>
        <authorList>
            <person name="Wiegand S."/>
            <person name="Jogler M."/>
            <person name="Boedeker C."/>
            <person name="Pinto D."/>
            <person name="Vollmers J."/>
            <person name="Rivas-Marin E."/>
            <person name="Kohn T."/>
            <person name="Peeters S.H."/>
            <person name="Heuer A."/>
            <person name="Rast P."/>
            <person name="Oberbeckmann S."/>
            <person name="Bunk B."/>
            <person name="Jeske O."/>
            <person name="Meyerdierks A."/>
            <person name="Storesund J.E."/>
            <person name="Kallscheuer N."/>
            <person name="Luecker S."/>
            <person name="Lage O.M."/>
            <person name="Pohl T."/>
            <person name="Merkel B.J."/>
            <person name="Hornburger P."/>
            <person name="Mueller R.-W."/>
            <person name="Bruemmer F."/>
            <person name="Labrenz M."/>
            <person name="Spormann A.M."/>
            <person name="Op den Camp H."/>
            <person name="Overmann J."/>
            <person name="Amann R."/>
            <person name="Jetten M.S.M."/>
            <person name="Mascher T."/>
            <person name="Medema M.H."/>
            <person name="Devos D.P."/>
            <person name="Kaster A.-K."/>
            <person name="Ovreas L."/>
            <person name="Rohde M."/>
            <person name="Galperin M.Y."/>
            <person name="Jogler C."/>
        </authorList>
    </citation>
    <scope>NUCLEOTIDE SEQUENCE [LARGE SCALE GENOMIC DNA]</scope>
    <source>
        <strain evidence="4 5">Pla110</strain>
    </source>
</reference>
<dbReference type="EC" id="2.-.-.-" evidence="4"/>
<sequence>MTTRPTFYQRRGKRGFDAVSASLLLILLAPLTGLLWLLVRTQLGSPAFFRQHRPGKGGHIFQMVKFRSMTDARDAQGNLLSDKDRLPRFGQLLRSSSLDELPELWNVVKGEMSLVGPRPLLERYLDRYTIRQARRHEVPPGVTGWAQVNGRNALSWEEKFELDVWYVENQSLALDLKILWMTVWKVLRRDSISAAGEATVSEFMGAEAERRAA</sequence>
<evidence type="ECO:0000313" key="5">
    <source>
        <dbReference type="Proteomes" id="UP000317178"/>
    </source>
</evidence>
<gene>
    <name evidence="4" type="primary">epsL</name>
    <name evidence="4" type="ORF">Pla110_45850</name>
</gene>
<dbReference type="RefSeq" id="WP_144999320.1">
    <property type="nucleotide sequence ID" value="NZ_CP036281.1"/>
</dbReference>
<evidence type="ECO:0000313" key="4">
    <source>
        <dbReference type="EMBL" id="QDU82822.1"/>
    </source>
</evidence>
<organism evidence="4 5">
    <name type="scientific">Polystyrenella longa</name>
    <dbReference type="NCBI Taxonomy" id="2528007"/>
    <lineage>
        <taxon>Bacteria</taxon>
        <taxon>Pseudomonadati</taxon>
        <taxon>Planctomycetota</taxon>
        <taxon>Planctomycetia</taxon>
        <taxon>Planctomycetales</taxon>
        <taxon>Planctomycetaceae</taxon>
        <taxon>Polystyrenella</taxon>
    </lineage>
</organism>
<dbReference type="KEGG" id="plon:Pla110_45850"/>
<dbReference type="EMBL" id="CP036281">
    <property type="protein sequence ID" value="QDU82822.1"/>
    <property type="molecule type" value="Genomic_DNA"/>
</dbReference>
<name>A0A518CUB8_9PLAN</name>
<evidence type="ECO:0000256" key="2">
    <source>
        <dbReference type="SAM" id="Phobius"/>
    </source>
</evidence>
<dbReference type="AlphaFoldDB" id="A0A518CUB8"/>
<dbReference type="Pfam" id="PF02397">
    <property type="entry name" value="Bac_transf"/>
    <property type="match status" value="1"/>
</dbReference>
<keyword evidence="2" id="KW-0472">Membrane</keyword>
<keyword evidence="2" id="KW-0812">Transmembrane</keyword>
<dbReference type="Proteomes" id="UP000317178">
    <property type="component" value="Chromosome"/>
</dbReference>
<dbReference type="PANTHER" id="PTHR30576">
    <property type="entry name" value="COLANIC BIOSYNTHESIS UDP-GLUCOSE LIPID CARRIER TRANSFERASE"/>
    <property type="match status" value="1"/>
</dbReference>
<comment type="similarity">
    <text evidence="1">Belongs to the bacterial sugar transferase family.</text>
</comment>
<proteinExistence type="inferred from homology"/>
<evidence type="ECO:0000256" key="1">
    <source>
        <dbReference type="ARBA" id="ARBA00006464"/>
    </source>
</evidence>
<feature type="domain" description="Bacterial sugar transferase" evidence="3">
    <location>
        <begin position="13"/>
        <end position="187"/>
    </location>
</feature>
<dbReference type="InterPro" id="IPR003362">
    <property type="entry name" value="Bact_transf"/>
</dbReference>
<dbReference type="PANTHER" id="PTHR30576:SF8">
    <property type="entry name" value="UNDECAPRENYL-PHOSPHATE GALACTOSE PHOSPHOTRANSFERASE"/>
    <property type="match status" value="1"/>
</dbReference>
<keyword evidence="5" id="KW-1185">Reference proteome</keyword>
<accession>A0A518CUB8</accession>
<protein>
    <submittedName>
        <fullName evidence="4">Putative sugar transferase EpsL</fullName>
        <ecNumber evidence="4">2.-.-.-</ecNumber>
    </submittedName>
</protein>
<dbReference type="GO" id="GO:0016780">
    <property type="term" value="F:phosphotransferase activity, for other substituted phosphate groups"/>
    <property type="evidence" value="ECO:0007669"/>
    <property type="project" value="TreeGrafter"/>
</dbReference>
<feature type="transmembrane region" description="Helical" evidence="2">
    <location>
        <begin position="21"/>
        <end position="39"/>
    </location>
</feature>
<keyword evidence="4" id="KW-0808">Transferase</keyword>
<keyword evidence="2" id="KW-1133">Transmembrane helix</keyword>
<evidence type="ECO:0000259" key="3">
    <source>
        <dbReference type="Pfam" id="PF02397"/>
    </source>
</evidence>